<dbReference type="RefSeq" id="WP_096486031.1">
    <property type="nucleotide sequence ID" value="NZ_AP014809.1"/>
</dbReference>
<dbReference type="OrthoDB" id="7906221at2"/>
<evidence type="ECO:0000313" key="3">
    <source>
        <dbReference type="Proteomes" id="UP000218288"/>
    </source>
</evidence>
<dbReference type="Proteomes" id="UP000218288">
    <property type="component" value="Chromosome"/>
</dbReference>
<dbReference type="EMBL" id="AP014809">
    <property type="protein sequence ID" value="BAU92000.1"/>
    <property type="molecule type" value="Genomic_DNA"/>
</dbReference>
<organism evidence="2 3">
    <name type="scientific">Methylorubrum populi</name>
    <dbReference type="NCBI Taxonomy" id="223967"/>
    <lineage>
        <taxon>Bacteria</taxon>
        <taxon>Pseudomonadati</taxon>
        <taxon>Pseudomonadota</taxon>
        <taxon>Alphaproteobacteria</taxon>
        <taxon>Hyphomicrobiales</taxon>
        <taxon>Methylobacteriaceae</taxon>
        <taxon>Methylorubrum</taxon>
    </lineage>
</organism>
<feature type="signal peptide" evidence="1">
    <location>
        <begin position="1"/>
        <end position="27"/>
    </location>
</feature>
<sequence>MILPARALRRGTASGLAVLALCGAAVAAPALRSGAYGSLTLAVDGEAVSGVFVEGRGGADGVPSFHCIFLLRGRLAGGRAEIETWFPGEPERIRGSLAVTPEGAALTLAEDHGGCPMTTGSMVGKPYALIREAGEEAGEPVQAWRGVALVTAKRTVFRPAPGPAPKRGPYLVEHDPVVILERRDGWVQALYRGGAKPLAGWLPEADLAAATAP</sequence>
<evidence type="ECO:0008006" key="4">
    <source>
        <dbReference type="Google" id="ProtNLM"/>
    </source>
</evidence>
<gene>
    <name evidence="2" type="primary">cce_3767</name>
    <name evidence="2" type="ORF">MPPM_3395</name>
</gene>
<evidence type="ECO:0000256" key="1">
    <source>
        <dbReference type="SAM" id="SignalP"/>
    </source>
</evidence>
<keyword evidence="1" id="KW-0732">Signal</keyword>
<accession>A0A160PJQ3</accession>
<name>A0A160PJQ3_9HYPH</name>
<protein>
    <recommendedName>
        <fullName evidence="4">SH3 domain-containing protein</fullName>
    </recommendedName>
</protein>
<feature type="chain" id="PRO_5007818605" description="SH3 domain-containing protein" evidence="1">
    <location>
        <begin position="28"/>
        <end position="213"/>
    </location>
</feature>
<dbReference type="AlphaFoldDB" id="A0A160PJQ3"/>
<evidence type="ECO:0000313" key="2">
    <source>
        <dbReference type="EMBL" id="BAU92000.1"/>
    </source>
</evidence>
<reference evidence="2 3" key="1">
    <citation type="journal article" date="2016" name="Genome Announc.">
        <title>Complete Genome Sequence of Methylobacterium populi P-1M, Isolated from Pink-Pigmented Household Biofilm.</title>
        <authorList>
            <person name="Morohoshi T."/>
            <person name="Ikeda T."/>
        </authorList>
    </citation>
    <scope>NUCLEOTIDE SEQUENCE [LARGE SCALE GENOMIC DNA]</scope>
    <source>
        <strain evidence="2 3">P-1M</strain>
    </source>
</reference>
<proteinExistence type="predicted"/>